<gene>
    <name evidence="1" type="ORF">R4198_20180</name>
</gene>
<dbReference type="Proteomes" id="UP001185792">
    <property type="component" value="Unassembled WGS sequence"/>
</dbReference>
<evidence type="ECO:0000313" key="2">
    <source>
        <dbReference type="Proteomes" id="UP001185792"/>
    </source>
</evidence>
<evidence type="ECO:0000313" key="1">
    <source>
        <dbReference type="EMBL" id="MDV7136026.1"/>
    </source>
</evidence>
<sequence>MADKNGVVRTTWVNKVLGETVDTTERGSFVTVEVEVLDDDDKAAPIVVLTRDTLIPNFLGTTARLTTDQAREIAAALIEAADRFA</sequence>
<proteinExistence type="predicted"/>
<dbReference type="RefSeq" id="WP_317714200.1">
    <property type="nucleotide sequence ID" value="NZ_JAWLUM010000003.1"/>
</dbReference>
<organism evidence="1 2">
    <name type="scientific">Williamsia marianensis</name>
    <dbReference type="NCBI Taxonomy" id="85044"/>
    <lineage>
        <taxon>Bacteria</taxon>
        <taxon>Bacillati</taxon>
        <taxon>Actinomycetota</taxon>
        <taxon>Actinomycetes</taxon>
        <taxon>Mycobacteriales</taxon>
        <taxon>Nocardiaceae</taxon>
        <taxon>Williamsia</taxon>
    </lineage>
</organism>
<comment type="caution">
    <text evidence="1">The sequence shown here is derived from an EMBL/GenBank/DDBJ whole genome shotgun (WGS) entry which is preliminary data.</text>
</comment>
<dbReference type="EMBL" id="JAWLUM010000003">
    <property type="protein sequence ID" value="MDV7136026.1"/>
    <property type="molecule type" value="Genomic_DNA"/>
</dbReference>
<keyword evidence="2" id="KW-1185">Reference proteome</keyword>
<accession>A0ABU4EZ85</accession>
<reference evidence="1 2" key="1">
    <citation type="submission" date="2023-10" db="EMBL/GenBank/DDBJ databases">
        <title>Development of a sustainable strategy for remediation of hydrocarbon-contaminated territories based on the waste exchange concept.</title>
        <authorList>
            <person name="Krivoruchko A."/>
        </authorList>
    </citation>
    <scope>NUCLEOTIDE SEQUENCE [LARGE SCALE GENOMIC DNA]</scope>
    <source>
        <strain evidence="1 2">IEGM 1236</strain>
    </source>
</reference>
<protein>
    <submittedName>
        <fullName evidence="1">Uncharacterized protein</fullName>
    </submittedName>
</protein>
<name>A0ABU4EZ85_WILMA</name>